<dbReference type="SUPFAM" id="SSF55205">
    <property type="entry name" value="EPT/RTPC-like"/>
    <property type="match status" value="1"/>
</dbReference>
<evidence type="ECO:0000256" key="9">
    <source>
        <dbReference type="ARBA" id="ARBA00023316"/>
    </source>
</evidence>
<feature type="binding site" evidence="12">
    <location>
        <position position="327"/>
    </location>
    <ligand>
        <name>UDP-N-acetyl-alpha-D-glucosamine</name>
        <dbReference type="ChEBI" id="CHEBI:57705"/>
    </ligand>
</feature>
<protein>
    <recommendedName>
        <fullName evidence="12">UDP-N-acetylglucosamine 1-carboxyvinyltransferase</fullName>
        <ecNumber evidence="12">2.5.1.7</ecNumber>
    </recommendedName>
    <alternativeName>
        <fullName evidence="12">Enoylpyruvate transferase</fullName>
    </alternativeName>
    <alternativeName>
        <fullName evidence="12">UDP-N-acetylglucosamine enolpyruvyl transferase</fullName>
        <shortName evidence="12">EPT</shortName>
    </alternativeName>
</protein>
<evidence type="ECO:0000256" key="3">
    <source>
        <dbReference type="ARBA" id="ARBA00022490"/>
    </source>
</evidence>
<dbReference type="InterPro" id="IPR001986">
    <property type="entry name" value="Enolpyruvate_Tfrase_dom"/>
</dbReference>
<feature type="binding site" evidence="12">
    <location>
        <begin position="122"/>
        <end position="126"/>
    </location>
    <ligand>
        <name>UDP-N-acetyl-alpha-D-glucosamine</name>
        <dbReference type="ChEBI" id="CHEBI:57705"/>
    </ligand>
</feature>
<dbReference type="Gene3D" id="3.65.10.10">
    <property type="entry name" value="Enolpyruvate transferase domain"/>
    <property type="match status" value="2"/>
</dbReference>
<comment type="similarity">
    <text evidence="10 12">Belongs to the EPSP synthase family. MurA subfamily.</text>
</comment>
<dbReference type="RefSeq" id="WP_406766674.1">
    <property type="nucleotide sequence ID" value="NZ_JBJHZY010000005.1"/>
</dbReference>
<feature type="binding site" evidence="12">
    <location>
        <position position="305"/>
    </location>
    <ligand>
        <name>UDP-N-acetyl-alpha-D-glucosamine</name>
        <dbReference type="ChEBI" id="CHEBI:57705"/>
    </ligand>
</feature>
<keyword evidence="4 12" id="KW-0132">Cell division</keyword>
<dbReference type="Pfam" id="PF00275">
    <property type="entry name" value="EPSP_synthase"/>
    <property type="match status" value="1"/>
</dbReference>
<dbReference type="CDD" id="cd01555">
    <property type="entry name" value="UdpNAET"/>
    <property type="match status" value="1"/>
</dbReference>
<feature type="active site" description="Proton donor" evidence="12">
    <location>
        <position position="117"/>
    </location>
</feature>
<comment type="function">
    <text evidence="12">Cell wall formation. Adds enolpyruvyl to UDP-N-acetylglucosamine.</text>
</comment>
<keyword evidence="9 12" id="KW-0961">Cell wall biogenesis/degradation</keyword>
<dbReference type="EC" id="2.5.1.7" evidence="12"/>
<evidence type="ECO:0000256" key="1">
    <source>
        <dbReference type="ARBA" id="ARBA00004496"/>
    </source>
</evidence>
<keyword evidence="6 12" id="KW-0133">Cell shape</keyword>
<comment type="caution">
    <text evidence="14">The sequence shown here is derived from an EMBL/GenBank/DDBJ whole genome shotgun (WGS) entry which is preliminary data.</text>
</comment>
<evidence type="ECO:0000256" key="7">
    <source>
        <dbReference type="ARBA" id="ARBA00022984"/>
    </source>
</evidence>
<evidence type="ECO:0000256" key="2">
    <source>
        <dbReference type="ARBA" id="ARBA00004752"/>
    </source>
</evidence>
<accession>A0ABW8TXM3</accession>
<feature type="modified residue" description="2-(S-cysteinyl)pyruvic acid O-phosphothioketal" evidence="12">
    <location>
        <position position="117"/>
    </location>
</feature>
<evidence type="ECO:0000256" key="4">
    <source>
        <dbReference type="ARBA" id="ARBA00022618"/>
    </source>
</evidence>
<comment type="pathway">
    <text evidence="2 12">Cell wall biogenesis; peptidoglycan biosynthesis.</text>
</comment>
<dbReference type="GO" id="GO:0008760">
    <property type="term" value="F:UDP-N-acetylglucosamine 1-carboxyvinyltransferase activity"/>
    <property type="evidence" value="ECO:0007669"/>
    <property type="project" value="UniProtKB-EC"/>
</dbReference>
<keyword evidence="7 12" id="KW-0573">Peptidoglycan synthesis</keyword>
<comment type="caution">
    <text evidence="12">Lacks conserved residue(s) required for the propagation of feature annotation.</text>
</comment>
<evidence type="ECO:0000256" key="10">
    <source>
        <dbReference type="ARBA" id="ARBA00038367"/>
    </source>
</evidence>
<dbReference type="EMBL" id="JBJHZY010000005">
    <property type="protein sequence ID" value="MFL0270049.1"/>
    <property type="molecule type" value="Genomic_DNA"/>
</dbReference>
<evidence type="ECO:0000256" key="11">
    <source>
        <dbReference type="ARBA" id="ARBA00047527"/>
    </source>
</evidence>
<dbReference type="PANTHER" id="PTHR43783:SF2">
    <property type="entry name" value="UDP-N-ACETYLGLUCOSAMINE 1-CARBOXYVINYLTRANSFERASE 2"/>
    <property type="match status" value="1"/>
</dbReference>
<comment type="catalytic activity">
    <reaction evidence="11 12">
        <text>phosphoenolpyruvate + UDP-N-acetyl-alpha-D-glucosamine = UDP-N-acetyl-3-O-(1-carboxyvinyl)-alpha-D-glucosamine + phosphate</text>
        <dbReference type="Rhea" id="RHEA:18681"/>
        <dbReference type="ChEBI" id="CHEBI:43474"/>
        <dbReference type="ChEBI" id="CHEBI:57705"/>
        <dbReference type="ChEBI" id="CHEBI:58702"/>
        <dbReference type="ChEBI" id="CHEBI:68483"/>
        <dbReference type="EC" id="2.5.1.7"/>
    </reaction>
</comment>
<evidence type="ECO:0000313" key="14">
    <source>
        <dbReference type="EMBL" id="MFL0270049.1"/>
    </source>
</evidence>
<evidence type="ECO:0000313" key="15">
    <source>
        <dbReference type="Proteomes" id="UP001623661"/>
    </source>
</evidence>
<proteinExistence type="inferred from homology"/>
<evidence type="ECO:0000256" key="12">
    <source>
        <dbReference type="HAMAP-Rule" id="MF_00111"/>
    </source>
</evidence>
<keyword evidence="8 12" id="KW-0131">Cell cycle</keyword>
<reference evidence="14 15" key="1">
    <citation type="submission" date="2024-11" db="EMBL/GenBank/DDBJ databases">
        <authorList>
            <person name="Heng Y.C."/>
            <person name="Lim A.C.H."/>
            <person name="Lee J.K.Y."/>
            <person name="Kittelmann S."/>
        </authorList>
    </citation>
    <scope>NUCLEOTIDE SEQUENCE [LARGE SCALE GENOMIC DNA]</scope>
    <source>
        <strain evidence="14 15">WILCCON 0202</strain>
    </source>
</reference>
<feature type="binding site" evidence="12">
    <location>
        <begin position="22"/>
        <end position="23"/>
    </location>
    <ligand>
        <name>phosphoenolpyruvate</name>
        <dbReference type="ChEBI" id="CHEBI:58702"/>
    </ligand>
</feature>
<feature type="binding site" evidence="12">
    <location>
        <position position="93"/>
    </location>
    <ligand>
        <name>UDP-N-acetyl-alpha-D-glucosamine</name>
        <dbReference type="ChEBI" id="CHEBI:57705"/>
    </ligand>
</feature>
<gene>
    <name evidence="12" type="primary">murA</name>
    <name evidence="14" type="ORF">ACJDUH_18380</name>
</gene>
<organism evidence="14 15">
    <name type="scientific">Candidatus Clostridium radicumherbarum</name>
    <dbReference type="NCBI Taxonomy" id="3381662"/>
    <lineage>
        <taxon>Bacteria</taxon>
        <taxon>Bacillati</taxon>
        <taxon>Bacillota</taxon>
        <taxon>Clostridia</taxon>
        <taxon>Eubacteriales</taxon>
        <taxon>Clostridiaceae</taxon>
        <taxon>Clostridium</taxon>
    </lineage>
</organism>
<dbReference type="InterPro" id="IPR013792">
    <property type="entry name" value="RNA3'P_cycl/enolpyr_Trfase_a/b"/>
</dbReference>
<dbReference type="InterPro" id="IPR005750">
    <property type="entry name" value="UDP_GlcNAc_COvinyl_MurA"/>
</dbReference>
<keyword evidence="3 12" id="KW-0963">Cytoplasm</keyword>
<dbReference type="Proteomes" id="UP001623661">
    <property type="component" value="Unassembled WGS sequence"/>
</dbReference>
<feature type="domain" description="Enolpyruvate transferase" evidence="13">
    <location>
        <begin position="7"/>
        <end position="405"/>
    </location>
</feature>
<comment type="subcellular location">
    <subcellularLocation>
        <location evidence="1 12">Cytoplasm</location>
    </subcellularLocation>
</comment>
<dbReference type="PANTHER" id="PTHR43783">
    <property type="entry name" value="UDP-N-ACETYLGLUCOSAMINE 1-CARBOXYVINYLTRANSFERASE"/>
    <property type="match status" value="1"/>
</dbReference>
<keyword evidence="5 12" id="KW-0808">Transferase</keyword>
<evidence type="ECO:0000259" key="13">
    <source>
        <dbReference type="Pfam" id="PF00275"/>
    </source>
</evidence>
<dbReference type="HAMAP" id="MF_00111">
    <property type="entry name" value="MurA"/>
    <property type="match status" value="1"/>
</dbReference>
<keyword evidence="15" id="KW-1185">Reference proteome</keyword>
<dbReference type="NCBIfam" id="NF006873">
    <property type="entry name" value="PRK09369.1"/>
    <property type="match status" value="1"/>
</dbReference>
<evidence type="ECO:0000256" key="8">
    <source>
        <dbReference type="ARBA" id="ARBA00023306"/>
    </source>
</evidence>
<name>A0ABW8TXM3_9CLOT</name>
<dbReference type="NCBIfam" id="NF009470">
    <property type="entry name" value="PRK12830.1"/>
    <property type="match status" value="1"/>
</dbReference>
<dbReference type="NCBIfam" id="TIGR01072">
    <property type="entry name" value="murA"/>
    <property type="match status" value="1"/>
</dbReference>
<dbReference type="InterPro" id="IPR036968">
    <property type="entry name" value="Enolpyruvate_Tfrase_sf"/>
</dbReference>
<evidence type="ECO:0000256" key="6">
    <source>
        <dbReference type="ARBA" id="ARBA00022960"/>
    </source>
</evidence>
<dbReference type="InterPro" id="IPR050068">
    <property type="entry name" value="MurA_subfamily"/>
</dbReference>
<evidence type="ECO:0000256" key="5">
    <source>
        <dbReference type="ARBA" id="ARBA00022679"/>
    </source>
</evidence>
<sequence length="421" mass="44960">MDKLVINGGKKLFGKIDISGAKNAAVAILPAAIMASSGVSVIDNIPEIEDVQCIERIIESLNCKINKSNNCATIDSTAINNVFANTDDVRRMRASYYLIGALLGRFKEANVDLPGGCAIGVRPIDQHIKGFEALGAVVTIEHGLIKAKAEKLIGANIFFDVVSVGATINVMLAATLAEGTTILENVAKEPHVVDVANFLNSMGANIKGAGTDIIRIVGVKELKGCNYSVIPDQIEAGTYMIAAAACGGEVVVSNVIPKHLESITAKLIEMGVHVIENEDSILIKSDRRLKGVNIKTLPYPGFPTDVQQPMTTLLSIAQGRSIVNESVWESRFKFVDELKKMGANVKVEGRTAIVDGINKLTGAVVKATDLRAGAAMIIAGLAAEGTTEVTCIDHVDRGYPYIEEKFKMLGADIRRIKTEDC</sequence>
<keyword evidence="12" id="KW-0670">Pyruvate</keyword>